<dbReference type="InterPro" id="IPR032821">
    <property type="entry name" value="PKS_assoc"/>
</dbReference>
<keyword evidence="5" id="KW-0045">Antibiotic biosynthesis</keyword>
<dbReference type="InterPro" id="IPR016039">
    <property type="entry name" value="Thiolase-like"/>
</dbReference>
<dbReference type="InterPro" id="IPR014043">
    <property type="entry name" value="Acyl_transferase_dom"/>
</dbReference>
<evidence type="ECO:0000256" key="2">
    <source>
        <dbReference type="ARBA" id="ARBA00022450"/>
    </source>
</evidence>
<dbReference type="Gene3D" id="1.10.1200.10">
    <property type="entry name" value="ACP-like"/>
    <property type="match status" value="1"/>
</dbReference>
<dbReference type="InterPro" id="IPR009081">
    <property type="entry name" value="PP-bd_ACP"/>
</dbReference>
<dbReference type="Proteomes" id="UP000003963">
    <property type="component" value="Unassembled WGS sequence"/>
</dbReference>
<dbReference type="InterPro" id="IPR057326">
    <property type="entry name" value="KR_dom"/>
</dbReference>
<evidence type="ECO:0000256" key="8">
    <source>
        <dbReference type="PROSITE-ProRule" id="PRU01363"/>
    </source>
</evidence>
<dbReference type="InterPro" id="IPR001227">
    <property type="entry name" value="Ac_transferase_dom_sf"/>
</dbReference>
<dbReference type="InterPro" id="IPR050091">
    <property type="entry name" value="PKS_NRPS_Biosynth_Enz"/>
</dbReference>
<dbReference type="PROSITE" id="PS50075">
    <property type="entry name" value="CARRIER"/>
    <property type="match status" value="1"/>
</dbReference>
<keyword evidence="3" id="KW-0597">Phosphoprotein</keyword>
<feature type="active site" description="Proton donor; for dehydratase activity" evidence="8">
    <location>
        <position position="769"/>
    </location>
</feature>
<feature type="non-terminal residue" evidence="11">
    <location>
        <position position="1417"/>
    </location>
</feature>
<keyword evidence="6" id="KW-0511">Multifunctional enzyme</keyword>
<feature type="domain" description="Carrier" evidence="9">
    <location>
        <begin position="1342"/>
        <end position="1417"/>
    </location>
</feature>
<feature type="domain" description="PKS/mFAS DH" evidence="10">
    <location>
        <begin position="570"/>
        <end position="845"/>
    </location>
</feature>
<dbReference type="InterPro" id="IPR016035">
    <property type="entry name" value="Acyl_Trfase/lysoPLipase"/>
</dbReference>
<dbReference type="SMART" id="SM00823">
    <property type="entry name" value="PKS_PP"/>
    <property type="match status" value="1"/>
</dbReference>
<keyword evidence="4" id="KW-0808">Transferase</keyword>
<evidence type="ECO:0000259" key="9">
    <source>
        <dbReference type="PROSITE" id="PS50075"/>
    </source>
</evidence>
<evidence type="ECO:0000256" key="3">
    <source>
        <dbReference type="ARBA" id="ARBA00022553"/>
    </source>
</evidence>
<evidence type="ECO:0000256" key="4">
    <source>
        <dbReference type="ARBA" id="ARBA00022679"/>
    </source>
</evidence>
<dbReference type="SMART" id="SM01294">
    <property type="entry name" value="PKS_PP_betabranch"/>
    <property type="match status" value="1"/>
</dbReference>
<dbReference type="InterPro" id="IPR020806">
    <property type="entry name" value="PKS_PP-bd"/>
</dbReference>
<accession>D9WAY2</accession>
<dbReference type="GO" id="GO:0031177">
    <property type="term" value="F:phosphopantetheine binding"/>
    <property type="evidence" value="ECO:0007669"/>
    <property type="project" value="InterPro"/>
</dbReference>
<dbReference type="InterPro" id="IPR036736">
    <property type="entry name" value="ACP-like_sf"/>
</dbReference>
<keyword evidence="12" id="KW-1185">Reference proteome</keyword>
<dbReference type="Pfam" id="PF08659">
    <property type="entry name" value="KR"/>
    <property type="match status" value="1"/>
</dbReference>
<dbReference type="PANTHER" id="PTHR43775">
    <property type="entry name" value="FATTY ACID SYNTHASE"/>
    <property type="match status" value="1"/>
</dbReference>
<dbReference type="STRING" id="457427.SSOG_00488"/>
<keyword evidence="7" id="KW-0012">Acyltransferase</keyword>
<dbReference type="HOGENOM" id="CLU_000022_35_2_11"/>
<dbReference type="Gene3D" id="3.30.70.3290">
    <property type="match status" value="1"/>
</dbReference>
<proteinExistence type="predicted"/>
<evidence type="ECO:0000256" key="7">
    <source>
        <dbReference type="ARBA" id="ARBA00023315"/>
    </source>
</evidence>
<evidence type="ECO:0000259" key="10">
    <source>
        <dbReference type="PROSITE" id="PS52019"/>
    </source>
</evidence>
<dbReference type="Pfam" id="PF21089">
    <property type="entry name" value="PKS_DH_N"/>
    <property type="match status" value="1"/>
</dbReference>
<dbReference type="InterPro" id="IPR049900">
    <property type="entry name" value="PKS_mFAS_DH"/>
</dbReference>
<dbReference type="GO" id="GO:0006633">
    <property type="term" value="P:fatty acid biosynthetic process"/>
    <property type="evidence" value="ECO:0007669"/>
    <property type="project" value="TreeGrafter"/>
</dbReference>
<dbReference type="PANTHER" id="PTHR43775:SF51">
    <property type="entry name" value="INACTIVE PHENOLPHTHIOCEROL SYNTHESIS POLYKETIDE SYNTHASE TYPE I PKS1-RELATED"/>
    <property type="match status" value="1"/>
</dbReference>
<dbReference type="InterPro" id="IPR006162">
    <property type="entry name" value="Ppantetheine_attach_site"/>
</dbReference>
<reference evidence="11 12" key="1">
    <citation type="submission" date="2009-02" db="EMBL/GenBank/DDBJ databases">
        <title>Annotation of Streptomyces hygroscopicus strain ATCC 53653.</title>
        <authorList>
            <consortium name="The Broad Institute Genome Sequencing Platform"/>
            <consortium name="Broad Institute Microbial Sequencing Center"/>
            <person name="Fischbach M."/>
            <person name="Godfrey P."/>
            <person name="Ward D."/>
            <person name="Young S."/>
            <person name="Zeng Q."/>
            <person name="Koehrsen M."/>
            <person name="Alvarado L."/>
            <person name="Berlin A.M."/>
            <person name="Bochicchio J."/>
            <person name="Borenstein D."/>
            <person name="Chapman S.B."/>
            <person name="Chen Z."/>
            <person name="Engels R."/>
            <person name="Freedman E."/>
            <person name="Gellesch M."/>
            <person name="Goldberg J."/>
            <person name="Griggs A."/>
            <person name="Gujja S."/>
            <person name="Heilman E.R."/>
            <person name="Heiman D.I."/>
            <person name="Hepburn T.A."/>
            <person name="Howarth C."/>
            <person name="Jen D."/>
            <person name="Larson L."/>
            <person name="Lewis B."/>
            <person name="Mehta T."/>
            <person name="Park D."/>
            <person name="Pearson M."/>
            <person name="Richards J."/>
            <person name="Roberts A."/>
            <person name="Saif S."/>
            <person name="Shea T.D."/>
            <person name="Shenoy N."/>
            <person name="Sisk P."/>
            <person name="Stolte C."/>
            <person name="Sykes S.N."/>
            <person name="Thomson T."/>
            <person name="Walk T."/>
            <person name="White J."/>
            <person name="Yandava C."/>
            <person name="Straight P."/>
            <person name="Clardy J."/>
            <person name="Hung D."/>
            <person name="Kolter R."/>
            <person name="Mekalanos J."/>
            <person name="Walker S."/>
            <person name="Walsh C.T."/>
            <person name="Wieland-Brown L.C."/>
            <person name="Haas B."/>
            <person name="Nusbaum C."/>
            <person name="Birren B."/>
        </authorList>
    </citation>
    <scope>NUCLEOTIDE SEQUENCE [LARGE SCALE GENOMIC DNA]</scope>
    <source>
        <strain evidence="11 12">ATCC 53653</strain>
    </source>
</reference>
<dbReference type="SUPFAM" id="SSF52151">
    <property type="entry name" value="FabD/lysophospholipase-like"/>
    <property type="match status" value="1"/>
</dbReference>
<dbReference type="Pfam" id="PF00698">
    <property type="entry name" value="Acyl_transf_1"/>
    <property type="match status" value="1"/>
</dbReference>
<dbReference type="InterPro" id="IPR049552">
    <property type="entry name" value="PKS_DH_N"/>
</dbReference>
<dbReference type="Pfam" id="PF14765">
    <property type="entry name" value="PS-DH"/>
    <property type="match status" value="1"/>
</dbReference>
<comment type="pathway">
    <text evidence="1">Antibiotic biosynthesis.</text>
</comment>
<dbReference type="PROSITE" id="PS00012">
    <property type="entry name" value="PHOSPHOPANTETHEINE"/>
    <property type="match status" value="1"/>
</dbReference>
<dbReference type="Gene3D" id="3.40.47.10">
    <property type="match status" value="1"/>
</dbReference>
<dbReference type="GO" id="GO:0004312">
    <property type="term" value="F:fatty acid synthase activity"/>
    <property type="evidence" value="ECO:0007669"/>
    <property type="project" value="TreeGrafter"/>
</dbReference>
<dbReference type="SUPFAM" id="SSF53901">
    <property type="entry name" value="Thiolase-like"/>
    <property type="match status" value="1"/>
</dbReference>
<protein>
    <submittedName>
        <fullName evidence="11">Modular polyketide synthase</fullName>
    </submittedName>
</protein>
<dbReference type="Pfam" id="PF22953">
    <property type="entry name" value="SpnB_Rossmann"/>
    <property type="match status" value="1"/>
</dbReference>
<evidence type="ECO:0000256" key="1">
    <source>
        <dbReference type="ARBA" id="ARBA00004792"/>
    </source>
</evidence>
<dbReference type="SUPFAM" id="SSF55048">
    <property type="entry name" value="Probable ACP-binding domain of malonyl-CoA ACP transacylase"/>
    <property type="match status" value="1"/>
</dbReference>
<feature type="region of interest" description="N-terminal hotdog fold" evidence="8">
    <location>
        <begin position="570"/>
        <end position="696"/>
    </location>
</feature>
<dbReference type="InterPro" id="IPR020807">
    <property type="entry name" value="PKS_DH"/>
</dbReference>
<dbReference type="PROSITE" id="PS52019">
    <property type="entry name" value="PKS_MFAS_DH"/>
    <property type="match status" value="1"/>
</dbReference>
<evidence type="ECO:0000256" key="6">
    <source>
        <dbReference type="ARBA" id="ARBA00023268"/>
    </source>
</evidence>
<dbReference type="FunFam" id="1.10.1200.10:FF:000007">
    <property type="entry name" value="Probable polyketide synthase pks17"/>
    <property type="match status" value="1"/>
</dbReference>
<dbReference type="InterPro" id="IPR016036">
    <property type="entry name" value="Malonyl_transacylase_ACP-bd"/>
</dbReference>
<keyword evidence="2" id="KW-0596">Phosphopantetheine</keyword>
<dbReference type="Pfam" id="PF16197">
    <property type="entry name" value="KAsynt_C_assoc"/>
    <property type="match status" value="1"/>
</dbReference>
<dbReference type="SMART" id="SM00827">
    <property type="entry name" value="PKS_AT"/>
    <property type="match status" value="1"/>
</dbReference>
<dbReference type="Pfam" id="PF00550">
    <property type="entry name" value="PP-binding"/>
    <property type="match status" value="1"/>
</dbReference>
<evidence type="ECO:0000313" key="11">
    <source>
        <dbReference type="EMBL" id="EFL20776.1"/>
    </source>
</evidence>
<dbReference type="SUPFAM" id="SSF51735">
    <property type="entry name" value="NAD(P)-binding Rossmann-fold domains"/>
    <property type="match status" value="2"/>
</dbReference>
<dbReference type="SUPFAM" id="SSF47336">
    <property type="entry name" value="ACP-like"/>
    <property type="match status" value="1"/>
</dbReference>
<dbReference type="EMBL" id="GG657754">
    <property type="protein sequence ID" value="EFL20776.1"/>
    <property type="molecule type" value="Genomic_DNA"/>
</dbReference>
<dbReference type="Gene3D" id="3.40.50.720">
    <property type="entry name" value="NAD(P)-binding Rossmann-like Domain"/>
    <property type="match status" value="1"/>
</dbReference>
<dbReference type="InterPro" id="IPR013968">
    <property type="entry name" value="PKS_KR"/>
</dbReference>
<name>D9WAY2_9ACTN</name>
<dbReference type="SMART" id="SM00826">
    <property type="entry name" value="PKS_DH"/>
    <property type="match status" value="1"/>
</dbReference>
<dbReference type="InterPro" id="IPR055123">
    <property type="entry name" value="SpnB-like_Rossmann"/>
</dbReference>
<dbReference type="CDD" id="cd08956">
    <property type="entry name" value="KR_3_FAS_SDR_x"/>
    <property type="match status" value="1"/>
</dbReference>
<organism evidence="11 12">
    <name type="scientific">Streptomyces himastatinicus ATCC 53653</name>
    <dbReference type="NCBI Taxonomy" id="457427"/>
    <lineage>
        <taxon>Bacteria</taxon>
        <taxon>Bacillati</taxon>
        <taxon>Actinomycetota</taxon>
        <taxon>Actinomycetes</taxon>
        <taxon>Kitasatosporales</taxon>
        <taxon>Streptomycetaceae</taxon>
        <taxon>Streptomyces</taxon>
        <taxon>Streptomyces violaceusniger group</taxon>
    </lineage>
</organism>
<sequence length="1417" mass="147837">MWLGSIKLEHRAQPGRGRAAGLIKMVMALREGQLPKTLYVDRPSSHVVWESGAVELLTEARAWPRGERPRRAGVSSFGISGTNAHVIIEEAEEAPAIEPPVAVERPSVGLPVVPWVLSGRNPQATRAQAARLAAFLAEGSDRSPADVGLSLATTRAALDHRAVVLGADFATLHSGVTALADGDASVVSGVAAEGRTAWMFTGQGSQRPGMGRELYGQFPVFARTLDEVCGHMDADLDGAAEFPVPVRQVLFADDGSEEAGLLDRTGYAQTALFAVQAAVVELLRSWGVRPDVVLGHSVGELAAAYAAGVFDLADAARLVAGRARLMQALPSGGAMAAIEGTEAEVTDILGGLAEDERVAVAAVNGPVSVVVSGDEDAVERVMAVAGEQGRRVSRLRVSHAFHSPLMEPMLEEFAEIAASVTYRQPILPAASTLTGRPVDEQDWATPDYWVRQVRRPVRFHDALLTTTGEQAAARLLEIGPDPVLTMLAQSEVDTAVSVLRKGRPEAGTVMAAVAELFVHGGKVDWSAVFAESGAERIGLPTYAFQRQRFWMGAVRPGIDASGLGLGVAGHPLLGASVAVAGSDAVLLTSRLSVRSHPWLADHVVAGSVLVPGTAFVELAVQAGDRVGCDRVEELTLQAPLVLPEDGAVQVQLSVDAPEPGEERRSLRVYARPEGASADRPWTLHATGSVTAEPVVADWDLSVWPPAGAEPVALEGLYERLAGAGLVYGSAFRGLRDVWVSGGEVFVEAALPEEVAVEASAYGVHPALLDTVLHALGLQTPEVEGAMLPFLWSGVSLSAVGVSAVRVRLSPRGTGEYRLRVADTAGDPVAEVASLVLQPVSVADLAAARATADSLFRLEWAPAPAPAEPGERGDLAVLGTDPYNEDGWSAAGVAVTGYADLGALIAALDDDGVAVPRTVVLPVARNSGDLLGVVAGVLGAMRTWLAEERLAGSRLMVSTTGAITVSPASDTGELDLAAAGAWGLVRSAMNEHPGRFALADVDGEPDSYRALAAYPAESGESRESGESQFAVRQGRTWVPRVVRMTPATGEDIPATQWDKGTVLITGGTGGLGAVIARHLVSAHGVRNLLLISRRGHQAPGAQQLHKELADLGACVTITACDVSDERALADVLDTVPDDAPLAGVVHAAGVLDDGLITDLTPERLADVLSAKAESALHLHHLTAKADLQAFVLFSSIAGVVGNAGQSAYAASNTVLDALAVSRRAQGLPGVSLAWGMWEHPDGMGGRLGDANLARLRGQGFAPLTTEHALALFDLAVRSDEPIALPVSVNTTTLAARRDSVPGMLQGLLPAAARQRRAGDRSGAGSSDALARRLRGRSAAEQDRVLLDLVQSQVAAVLGHGSAGVIDPGRAFKDLGFDSLTAVDLRNRLNSATGLTLPASLAFDHPTIEGLAGYLREQL</sequence>
<dbReference type="Gene3D" id="3.40.366.10">
    <property type="entry name" value="Malonyl-Coenzyme A Acyl Carrier Protein, domain 2"/>
    <property type="match status" value="1"/>
</dbReference>
<gene>
    <name evidence="11" type="ORF">SSOG_00488</name>
</gene>
<evidence type="ECO:0000256" key="5">
    <source>
        <dbReference type="ARBA" id="ARBA00023194"/>
    </source>
</evidence>
<dbReference type="SMART" id="SM00822">
    <property type="entry name" value="PKS_KR"/>
    <property type="match status" value="1"/>
</dbReference>
<dbReference type="GO" id="GO:0017000">
    <property type="term" value="P:antibiotic biosynthetic process"/>
    <property type="evidence" value="ECO:0007669"/>
    <property type="project" value="UniProtKB-KW"/>
</dbReference>
<dbReference type="Gene3D" id="3.10.129.110">
    <property type="entry name" value="Polyketide synthase dehydratase"/>
    <property type="match status" value="1"/>
</dbReference>
<feature type="region of interest" description="C-terminal hotdog fold" evidence="8">
    <location>
        <begin position="708"/>
        <end position="845"/>
    </location>
</feature>
<feature type="active site" description="Proton acceptor; for dehydratase activity" evidence="8">
    <location>
        <position position="602"/>
    </location>
</feature>
<evidence type="ECO:0000313" key="12">
    <source>
        <dbReference type="Proteomes" id="UP000003963"/>
    </source>
</evidence>
<dbReference type="InterPro" id="IPR042104">
    <property type="entry name" value="PKS_dehydratase_sf"/>
</dbReference>
<dbReference type="InterPro" id="IPR036291">
    <property type="entry name" value="NAD(P)-bd_dom_sf"/>
</dbReference>
<dbReference type="InterPro" id="IPR049551">
    <property type="entry name" value="PKS_DH_C"/>
</dbReference>